<feature type="compositionally biased region" description="Low complexity" evidence="1">
    <location>
        <begin position="145"/>
        <end position="159"/>
    </location>
</feature>
<comment type="caution">
    <text evidence="2">The sequence shown here is derived from an EMBL/GenBank/DDBJ whole genome shotgun (WGS) entry which is preliminary data.</text>
</comment>
<accession>A0A9P7S1L7</accession>
<evidence type="ECO:0000313" key="3">
    <source>
        <dbReference type="Proteomes" id="UP001049176"/>
    </source>
</evidence>
<reference evidence="2" key="1">
    <citation type="journal article" date="2021" name="Genome Biol. Evol.">
        <title>The assembled and annotated genome of the fairy-ring fungus Marasmius oreades.</title>
        <authorList>
            <person name="Hiltunen M."/>
            <person name="Ament-Velasquez S.L."/>
            <person name="Johannesson H."/>
        </authorList>
    </citation>
    <scope>NUCLEOTIDE SEQUENCE</scope>
    <source>
        <strain evidence="2">03SP1</strain>
    </source>
</reference>
<proteinExistence type="predicted"/>
<feature type="compositionally biased region" description="Polar residues" evidence="1">
    <location>
        <begin position="120"/>
        <end position="138"/>
    </location>
</feature>
<sequence>MQRDLQDSRPLPSTNNNANRKVITKKVVPNPLNPKVLEAVKAREEELKNDPHARHIDAHNVQCLLCDRIIKLSSKSLFDLSHWKEHRSRKHGIRIGNVKKPHTTRILVEETNERVKSRKPSSTPSDHNKKSVQNQLITAQLHKYPSPSGSDTSSQSSGDAPRRSTRSHKSSHRFNPLAPVLNDASHSSSRRRSLRHHSSAQGCSQIEVTPPSARRSRSDRAESSPLSSVPRSFASSTSSLTSLSSSDISPSSIGEDPVNPLPVLPELTLPSEIMEYLSFARCPPQIYRTTSATDPVRSFPCWRDWSWSMLNLPRWSTCEDEDEEGEHKPHRPLSSPRGDTKSAAVPECTMDEGDPHLRSTGVGYMFFDHDASSSPLEYF</sequence>
<dbReference type="OrthoDB" id="3268830at2759"/>
<feature type="region of interest" description="Disordered" evidence="1">
    <location>
        <begin position="97"/>
        <end position="260"/>
    </location>
</feature>
<evidence type="ECO:0000313" key="2">
    <source>
        <dbReference type="EMBL" id="KAG7093645.1"/>
    </source>
</evidence>
<dbReference type="KEGG" id="more:E1B28_007307"/>
<protein>
    <submittedName>
        <fullName evidence="2">Uncharacterized protein</fullName>
    </submittedName>
</protein>
<feature type="compositionally biased region" description="Polar residues" evidence="1">
    <location>
        <begin position="225"/>
        <end position="234"/>
    </location>
</feature>
<gene>
    <name evidence="2" type="ORF">E1B28_007307</name>
</gene>
<name>A0A9P7S1L7_9AGAR</name>
<dbReference type="GeneID" id="66076383"/>
<dbReference type="Proteomes" id="UP001049176">
    <property type="component" value="Chromosome 4"/>
</dbReference>
<feature type="region of interest" description="Disordered" evidence="1">
    <location>
        <begin position="320"/>
        <end position="354"/>
    </location>
</feature>
<feature type="compositionally biased region" description="Low complexity" evidence="1">
    <location>
        <begin position="235"/>
        <end position="253"/>
    </location>
</feature>
<dbReference type="AlphaFoldDB" id="A0A9P7S1L7"/>
<dbReference type="EMBL" id="CM032184">
    <property type="protein sequence ID" value="KAG7093645.1"/>
    <property type="molecule type" value="Genomic_DNA"/>
</dbReference>
<dbReference type="RefSeq" id="XP_043010115.1">
    <property type="nucleotide sequence ID" value="XM_043152030.1"/>
</dbReference>
<feature type="compositionally biased region" description="Basic residues" evidence="1">
    <location>
        <begin position="163"/>
        <end position="172"/>
    </location>
</feature>
<keyword evidence="3" id="KW-1185">Reference proteome</keyword>
<feature type="compositionally biased region" description="Basic residues" evidence="1">
    <location>
        <begin position="188"/>
        <end position="198"/>
    </location>
</feature>
<organism evidence="2 3">
    <name type="scientific">Marasmius oreades</name>
    <name type="common">fairy-ring Marasmius</name>
    <dbReference type="NCBI Taxonomy" id="181124"/>
    <lineage>
        <taxon>Eukaryota</taxon>
        <taxon>Fungi</taxon>
        <taxon>Dikarya</taxon>
        <taxon>Basidiomycota</taxon>
        <taxon>Agaricomycotina</taxon>
        <taxon>Agaricomycetes</taxon>
        <taxon>Agaricomycetidae</taxon>
        <taxon>Agaricales</taxon>
        <taxon>Marasmiineae</taxon>
        <taxon>Marasmiaceae</taxon>
        <taxon>Marasmius</taxon>
    </lineage>
</organism>
<evidence type="ECO:0000256" key="1">
    <source>
        <dbReference type="SAM" id="MobiDB-lite"/>
    </source>
</evidence>
<feature type="region of interest" description="Disordered" evidence="1">
    <location>
        <begin position="1"/>
        <end position="20"/>
    </location>
</feature>